<dbReference type="InterPro" id="IPR032466">
    <property type="entry name" value="Metal_Hydrolase"/>
</dbReference>
<dbReference type="GO" id="GO:0042840">
    <property type="term" value="P:D-glucuronate catabolic process"/>
    <property type="evidence" value="ECO:0007669"/>
    <property type="project" value="TreeGrafter"/>
</dbReference>
<evidence type="ECO:0000313" key="9">
    <source>
        <dbReference type="Proteomes" id="UP000683246"/>
    </source>
</evidence>
<reference evidence="8" key="1">
    <citation type="submission" date="2020-07" db="EMBL/GenBank/DDBJ databases">
        <title>Vallitalea pronyensis genome.</title>
        <authorList>
            <person name="Postec A."/>
        </authorList>
    </citation>
    <scope>NUCLEOTIDE SEQUENCE</scope>
    <source>
        <strain evidence="8">FatNI3</strain>
    </source>
</reference>
<evidence type="ECO:0000256" key="6">
    <source>
        <dbReference type="ARBA" id="ARBA00023235"/>
    </source>
</evidence>
<evidence type="ECO:0000313" key="8">
    <source>
        <dbReference type="EMBL" id="QUI25682.1"/>
    </source>
</evidence>
<evidence type="ECO:0000256" key="5">
    <source>
        <dbReference type="ARBA" id="ARBA00020555"/>
    </source>
</evidence>
<evidence type="ECO:0000256" key="7">
    <source>
        <dbReference type="HAMAP-Rule" id="MF_00675"/>
    </source>
</evidence>
<evidence type="ECO:0000256" key="1">
    <source>
        <dbReference type="ARBA" id="ARBA00001165"/>
    </source>
</evidence>
<comment type="similarity">
    <text evidence="3 7">Belongs to the metallo-dependent hydrolases superfamily. Uronate isomerase family.</text>
</comment>
<organism evidence="8 9">
    <name type="scientific">Vallitalea pronyensis</name>
    <dbReference type="NCBI Taxonomy" id="1348613"/>
    <lineage>
        <taxon>Bacteria</taxon>
        <taxon>Bacillati</taxon>
        <taxon>Bacillota</taxon>
        <taxon>Clostridia</taxon>
        <taxon>Lachnospirales</taxon>
        <taxon>Vallitaleaceae</taxon>
        <taxon>Vallitalea</taxon>
    </lineage>
</organism>
<proteinExistence type="inferred from homology"/>
<dbReference type="Gene3D" id="1.10.2020.10">
    <property type="entry name" value="uronate isomerase, domain 2, chain A"/>
    <property type="match status" value="1"/>
</dbReference>
<comment type="catalytic activity">
    <reaction evidence="7">
        <text>aldehydo-D-galacturonate = keto-D-tagaturonate</text>
        <dbReference type="Rhea" id="RHEA:27702"/>
        <dbReference type="ChEBI" id="CHEBI:12952"/>
        <dbReference type="ChEBI" id="CHEBI:17886"/>
    </reaction>
</comment>
<keyword evidence="9" id="KW-1185">Reference proteome</keyword>
<dbReference type="EMBL" id="CP058649">
    <property type="protein sequence ID" value="QUI25682.1"/>
    <property type="molecule type" value="Genomic_DNA"/>
</dbReference>
<comment type="catalytic activity">
    <reaction evidence="1 7">
        <text>D-glucuronate = D-fructuronate</text>
        <dbReference type="Rhea" id="RHEA:13049"/>
        <dbReference type="ChEBI" id="CHEBI:58720"/>
        <dbReference type="ChEBI" id="CHEBI:59863"/>
        <dbReference type="EC" id="5.3.1.12"/>
    </reaction>
</comment>
<dbReference type="PANTHER" id="PTHR30068:SF4">
    <property type="entry name" value="URONATE ISOMERASE"/>
    <property type="match status" value="1"/>
</dbReference>
<comment type="pathway">
    <text evidence="2 7">Carbohydrate metabolism; pentose and glucuronate interconversion.</text>
</comment>
<dbReference type="GO" id="GO:0019698">
    <property type="term" value="P:D-galacturonate catabolic process"/>
    <property type="evidence" value="ECO:0007669"/>
    <property type="project" value="TreeGrafter"/>
</dbReference>
<dbReference type="InterPro" id="IPR003766">
    <property type="entry name" value="Uronate_isomerase"/>
</dbReference>
<name>A0A8J8MPF3_9FIRM</name>
<evidence type="ECO:0000256" key="3">
    <source>
        <dbReference type="ARBA" id="ARBA00008397"/>
    </source>
</evidence>
<dbReference type="PANTHER" id="PTHR30068">
    <property type="entry name" value="URONATE ISOMERASE"/>
    <property type="match status" value="1"/>
</dbReference>
<gene>
    <name evidence="7 8" type="primary">uxaC</name>
    <name evidence="8" type="ORF">HZI73_11025</name>
</gene>
<protein>
    <recommendedName>
        <fullName evidence="5 7">Uronate isomerase</fullName>
        <ecNumber evidence="4 7">5.3.1.12</ecNumber>
    </recommendedName>
    <alternativeName>
        <fullName evidence="7">Glucuronate isomerase</fullName>
    </alternativeName>
    <alternativeName>
        <fullName evidence="7">Uronic isomerase</fullName>
    </alternativeName>
</protein>
<sequence>MKTFLGKDFLLHNETAKTLFHDYAEAMPIYDYHCHLSPKEIAEDKTYASITEVWLGGDHYKWRAMRSHGIEEKYITGDGSDKEKFMKWAETIQYAIGNPLYHWAHLELYRYFGIDKPLTTETAEAIYDICNKKLQEDGFSAKGLIKNSHVKVICTTDDPIDDLGYHKMIKADKDFDVTVLPTFRPDKCVDIEKDTFLTWIEQLGKVAGYGIKNMEALLKALEERMDYFHQVGCRLADHGFGSVIYEEATIDEVDVVFKKRLAHGSISREEAVKYGSYLLTFFGQHYAKRDWAMQLHMGCMRNNNSRMMSLIGPDTGFDAVGDYKIGEGLAKLLDSLEKTHELPKTILYNLNPRDNYVLATLMGCFQSADAKGKIQFGSGWWFIDQKEGMIRQMTDLGNLGMLSNFIGMLTDSRSFLSYTRHEYFRRIMCNLIGTWVEDGEYPADMQRLGEIVQNISFNNARHYFDIEC</sequence>
<dbReference type="EC" id="5.3.1.12" evidence="4 7"/>
<dbReference type="Proteomes" id="UP000683246">
    <property type="component" value="Chromosome"/>
</dbReference>
<dbReference type="Gene3D" id="3.20.20.140">
    <property type="entry name" value="Metal-dependent hydrolases"/>
    <property type="match status" value="1"/>
</dbReference>
<dbReference type="NCBIfam" id="NF002794">
    <property type="entry name" value="PRK02925.1"/>
    <property type="match status" value="1"/>
</dbReference>
<dbReference type="SUPFAM" id="SSF51556">
    <property type="entry name" value="Metallo-dependent hydrolases"/>
    <property type="match status" value="1"/>
</dbReference>
<dbReference type="RefSeq" id="WP_212698766.1">
    <property type="nucleotide sequence ID" value="NZ_CP058649.1"/>
</dbReference>
<dbReference type="KEGG" id="vpy:HZI73_11025"/>
<evidence type="ECO:0000256" key="2">
    <source>
        <dbReference type="ARBA" id="ARBA00004892"/>
    </source>
</evidence>
<accession>A0A8J8MPF3</accession>
<dbReference type="HAMAP" id="MF_00675">
    <property type="entry name" value="UxaC"/>
    <property type="match status" value="1"/>
</dbReference>
<dbReference type="UniPathway" id="UPA00246"/>
<evidence type="ECO:0000256" key="4">
    <source>
        <dbReference type="ARBA" id="ARBA00012546"/>
    </source>
</evidence>
<keyword evidence="6 7" id="KW-0413">Isomerase</keyword>
<dbReference type="Pfam" id="PF02614">
    <property type="entry name" value="UxaC"/>
    <property type="match status" value="1"/>
</dbReference>
<dbReference type="GO" id="GO:0008880">
    <property type="term" value="F:glucuronate isomerase activity"/>
    <property type="evidence" value="ECO:0007669"/>
    <property type="project" value="UniProtKB-UniRule"/>
</dbReference>
<dbReference type="AlphaFoldDB" id="A0A8J8MPF3"/>